<dbReference type="EMBL" id="PVWG01000006">
    <property type="protein sequence ID" value="PSB20275.1"/>
    <property type="molecule type" value="Genomic_DNA"/>
</dbReference>
<gene>
    <name evidence="8" type="ORF">C7B65_07435</name>
</gene>
<feature type="transmembrane region" description="Helical" evidence="7">
    <location>
        <begin position="53"/>
        <end position="72"/>
    </location>
</feature>
<proteinExistence type="inferred from homology"/>
<feature type="transmembrane region" description="Helical" evidence="7">
    <location>
        <begin position="20"/>
        <end position="41"/>
    </location>
</feature>
<feature type="transmembrane region" description="Helical" evidence="7">
    <location>
        <begin position="78"/>
        <end position="103"/>
    </location>
</feature>
<evidence type="ECO:0000256" key="1">
    <source>
        <dbReference type="ARBA" id="ARBA00004651"/>
    </source>
</evidence>
<evidence type="ECO:0000256" key="2">
    <source>
        <dbReference type="ARBA" id="ARBA00006679"/>
    </source>
</evidence>
<evidence type="ECO:0000256" key="5">
    <source>
        <dbReference type="ARBA" id="ARBA00022989"/>
    </source>
</evidence>
<comment type="similarity">
    <text evidence="2">Belongs to the DoxX family.</text>
</comment>
<evidence type="ECO:0000313" key="8">
    <source>
        <dbReference type="EMBL" id="PSB20275.1"/>
    </source>
</evidence>
<dbReference type="PANTHER" id="PTHR33452:SF1">
    <property type="entry name" value="INNER MEMBRANE PROTEIN YPHA-RELATED"/>
    <property type="match status" value="1"/>
</dbReference>
<dbReference type="AlphaFoldDB" id="A0A2T1DII5"/>
<dbReference type="STRING" id="1920490.GCA_001895925_04061"/>
<dbReference type="Pfam" id="PF07681">
    <property type="entry name" value="DoxX"/>
    <property type="match status" value="1"/>
</dbReference>
<keyword evidence="9" id="KW-1185">Reference proteome</keyword>
<dbReference type="OrthoDB" id="539287at2"/>
<dbReference type="RefSeq" id="WP_073070194.1">
    <property type="nucleotide sequence ID" value="NZ_MPPI01000006.1"/>
</dbReference>
<reference evidence="8 9" key="2">
    <citation type="submission" date="2018-03" db="EMBL/GenBank/DDBJ databases">
        <title>The ancient ancestry and fast evolution of plastids.</title>
        <authorList>
            <person name="Moore K.R."/>
            <person name="Magnabosco C."/>
            <person name="Momper L."/>
            <person name="Gold D.A."/>
            <person name="Bosak T."/>
            <person name="Fournier G.P."/>
        </authorList>
    </citation>
    <scope>NUCLEOTIDE SEQUENCE [LARGE SCALE GENOMIC DNA]</scope>
    <source>
        <strain evidence="8 9">ULC007</strain>
    </source>
</reference>
<evidence type="ECO:0000256" key="7">
    <source>
        <dbReference type="SAM" id="Phobius"/>
    </source>
</evidence>
<feature type="transmembrane region" description="Helical" evidence="7">
    <location>
        <begin position="115"/>
        <end position="137"/>
    </location>
</feature>
<name>A0A2T1DII5_9CYAN</name>
<dbReference type="PANTHER" id="PTHR33452">
    <property type="entry name" value="OXIDOREDUCTASE CATD-RELATED"/>
    <property type="match status" value="1"/>
</dbReference>
<protein>
    <submittedName>
        <fullName evidence="8">DoxX family protein</fullName>
    </submittedName>
</protein>
<keyword evidence="5 7" id="KW-1133">Transmembrane helix</keyword>
<comment type="caution">
    <text evidence="8">The sequence shown here is derived from an EMBL/GenBank/DDBJ whole genome shotgun (WGS) entry which is preliminary data.</text>
</comment>
<evidence type="ECO:0000256" key="6">
    <source>
        <dbReference type="ARBA" id="ARBA00023136"/>
    </source>
</evidence>
<sequence>MSITPLLTKLLKPSVSSGFWTQTTWAILRTVAGIMMIHNGLDKLGDIQSFSQAYVEVIGLPFPIVFSYLAAFTELLGAPLLAIGLLTRPAAFGLFSTMCVAIYHHILVAGLNLPYLELSAVYAACFLLFAVNGAGLFSTDALLVNWLDVNVLSLQAKQVMGLEKAYQASNSQKESITSAAD</sequence>
<keyword evidence="3" id="KW-1003">Cell membrane</keyword>
<accession>A0A2T1DII5</accession>
<comment type="subcellular location">
    <subcellularLocation>
        <location evidence="1">Cell membrane</location>
        <topology evidence="1">Multi-pass membrane protein</topology>
    </subcellularLocation>
</comment>
<dbReference type="GO" id="GO:0005886">
    <property type="term" value="C:plasma membrane"/>
    <property type="evidence" value="ECO:0007669"/>
    <property type="project" value="UniProtKB-SubCell"/>
</dbReference>
<reference evidence="8 9" key="1">
    <citation type="submission" date="2018-02" db="EMBL/GenBank/DDBJ databases">
        <authorList>
            <person name="Cohen D.B."/>
            <person name="Kent A.D."/>
        </authorList>
    </citation>
    <scope>NUCLEOTIDE SEQUENCE [LARGE SCALE GENOMIC DNA]</scope>
    <source>
        <strain evidence="8 9">ULC007</strain>
    </source>
</reference>
<evidence type="ECO:0000256" key="4">
    <source>
        <dbReference type="ARBA" id="ARBA00022692"/>
    </source>
</evidence>
<keyword evidence="6 7" id="KW-0472">Membrane</keyword>
<organism evidence="8 9">
    <name type="scientific">Phormidesmis priestleyi ULC007</name>
    <dbReference type="NCBI Taxonomy" id="1920490"/>
    <lineage>
        <taxon>Bacteria</taxon>
        <taxon>Bacillati</taxon>
        <taxon>Cyanobacteriota</taxon>
        <taxon>Cyanophyceae</taxon>
        <taxon>Leptolyngbyales</taxon>
        <taxon>Leptolyngbyaceae</taxon>
        <taxon>Phormidesmis</taxon>
    </lineage>
</organism>
<dbReference type="Proteomes" id="UP000238634">
    <property type="component" value="Unassembled WGS sequence"/>
</dbReference>
<keyword evidence="4 7" id="KW-0812">Transmembrane</keyword>
<evidence type="ECO:0000256" key="3">
    <source>
        <dbReference type="ARBA" id="ARBA00022475"/>
    </source>
</evidence>
<evidence type="ECO:0000313" key="9">
    <source>
        <dbReference type="Proteomes" id="UP000238634"/>
    </source>
</evidence>
<dbReference type="InterPro" id="IPR051907">
    <property type="entry name" value="DoxX-like_oxidoreductase"/>
</dbReference>
<dbReference type="InterPro" id="IPR032808">
    <property type="entry name" value="DoxX"/>
</dbReference>